<name>A0ABX4W0Y8_9GAMM</name>
<comment type="caution">
    <text evidence="1">The sequence shown here is derived from an EMBL/GenBank/DDBJ whole genome shotgun (WGS) entry which is preliminary data.</text>
</comment>
<evidence type="ECO:0000313" key="1">
    <source>
        <dbReference type="EMBL" id="PNF86118.1"/>
    </source>
</evidence>
<gene>
    <name evidence="1" type="ORF">CXK93_04770</name>
</gene>
<reference evidence="1 2" key="1">
    <citation type="submission" date="2018-01" db="EMBL/GenBank/DDBJ databases">
        <title>Denitrification phenotypes of diverse strains of Pseudomonas stutzeri.</title>
        <authorList>
            <person name="Milligan D.A."/>
            <person name="Bergaust L."/>
            <person name="Bakken L.R."/>
            <person name="Frostegard A."/>
        </authorList>
    </citation>
    <scope>NUCLEOTIDE SEQUENCE [LARGE SCALE GENOMIC DNA]</scope>
    <source>
        <strain evidence="1 2">ST27MN3</strain>
    </source>
</reference>
<accession>A0ABX4W0Y8</accession>
<organism evidence="1 2">
    <name type="scientific">Stutzerimonas decontaminans</name>
    <dbReference type="NCBI Taxonomy" id="3022791"/>
    <lineage>
        <taxon>Bacteria</taxon>
        <taxon>Pseudomonadati</taxon>
        <taxon>Pseudomonadota</taxon>
        <taxon>Gammaproteobacteria</taxon>
        <taxon>Pseudomonadales</taxon>
        <taxon>Pseudomonadaceae</taxon>
        <taxon>Stutzerimonas</taxon>
    </lineage>
</organism>
<proteinExistence type="predicted"/>
<evidence type="ECO:0008006" key="3">
    <source>
        <dbReference type="Google" id="ProtNLM"/>
    </source>
</evidence>
<dbReference type="RefSeq" id="WP_102856789.1">
    <property type="nucleotide sequence ID" value="NZ_JAMOHT010000025.1"/>
</dbReference>
<protein>
    <recommendedName>
        <fullName evidence="3">Lipoprotein</fullName>
    </recommendedName>
</protein>
<evidence type="ECO:0000313" key="2">
    <source>
        <dbReference type="Proteomes" id="UP000236021"/>
    </source>
</evidence>
<sequence length="140" mass="15966">MQKAMIIAVLVCGALLLGCGKKSYEKWPEKWGEEATSYFNENVPPLNNLPGKVYHYQVTKYRSGNAEFFANSLYIDGELIFNDLPNASHKVGGVSAGQLDGVHIFYSREEGYKVFSKYELPESLHKMLMKNQPVFFRDYL</sequence>
<dbReference type="EMBL" id="POUI01000001">
    <property type="protein sequence ID" value="PNF86118.1"/>
    <property type="molecule type" value="Genomic_DNA"/>
</dbReference>
<dbReference type="PROSITE" id="PS51257">
    <property type="entry name" value="PROKAR_LIPOPROTEIN"/>
    <property type="match status" value="1"/>
</dbReference>
<dbReference type="Proteomes" id="UP000236021">
    <property type="component" value="Unassembled WGS sequence"/>
</dbReference>
<keyword evidence="2" id="KW-1185">Reference proteome</keyword>